<dbReference type="InterPro" id="IPR025510">
    <property type="entry name" value="DUF4397"/>
</dbReference>
<feature type="signal peptide" evidence="1">
    <location>
        <begin position="1"/>
        <end position="18"/>
    </location>
</feature>
<dbReference type="Pfam" id="PF14344">
    <property type="entry name" value="DUF4397"/>
    <property type="match status" value="2"/>
</dbReference>
<proteinExistence type="predicted"/>
<name>A0ABV7FP23_9ALTE</name>
<dbReference type="Proteomes" id="UP001595478">
    <property type="component" value="Unassembled WGS sequence"/>
</dbReference>
<sequence length="465" mass="48006">MNKLKTTLLILGSTLLMSACNDDDDPVSPMPVPPAPPAPPAMTEVRVIHASPDAPAVNILANGAAVEALAGLDYQAASGLLSLDAGEYTFVVDALLPGDQTASVITVEAMLEGEKEYNVLAVGDTASIEALLVVNDNTDVTEGNVRAQVVHAAPDAPTVDVYVTAVDADIEAEQPLATLAFKDFTPQVEIAAGDYQIRITPAGTKTVVFDSGSVTLSAGADLLISATENVATGMSPVKLLVADGSSSSKIMDVNTPAEVRAIHGIADAPAVDVLALPFDAAGVLLFDGAPFKGVTDYLAVEATDYILTVVADADNNVVAIDDVNLSLEAGVRYTALANNTLANADLDTIIDDGRRVATAALVRIFHASQATPGVDIYVTADGEIDNVDPAFTNVEYSTDMLAETGYVSLAAGDYVVTVTPTGTKTKAIETGVLSLEVNKIYTAIAVDGDMAGDAPQLILADDFIN</sequence>
<evidence type="ECO:0000313" key="3">
    <source>
        <dbReference type="EMBL" id="MFC3120252.1"/>
    </source>
</evidence>
<feature type="domain" description="DUF4397" evidence="2">
    <location>
        <begin position="44"/>
        <end position="162"/>
    </location>
</feature>
<keyword evidence="4" id="KW-1185">Reference proteome</keyword>
<gene>
    <name evidence="3" type="ORF">ACFOHL_01295</name>
</gene>
<keyword evidence="1" id="KW-0732">Signal</keyword>
<dbReference type="PROSITE" id="PS51257">
    <property type="entry name" value="PROKAR_LIPOPROTEIN"/>
    <property type="match status" value="1"/>
</dbReference>
<dbReference type="EMBL" id="JBHRSW010000004">
    <property type="protein sequence ID" value="MFC3120252.1"/>
    <property type="molecule type" value="Genomic_DNA"/>
</dbReference>
<comment type="caution">
    <text evidence="3">The sequence shown here is derived from an EMBL/GenBank/DDBJ whole genome shotgun (WGS) entry which is preliminary data.</text>
</comment>
<dbReference type="RefSeq" id="WP_376918392.1">
    <property type="nucleotide sequence ID" value="NZ_JBHRSW010000004.1"/>
</dbReference>
<feature type="domain" description="DUF4397" evidence="2">
    <location>
        <begin position="257"/>
        <end position="377"/>
    </location>
</feature>
<reference evidence="4" key="1">
    <citation type="journal article" date="2019" name="Int. J. Syst. Evol. Microbiol.">
        <title>The Global Catalogue of Microorganisms (GCM) 10K type strain sequencing project: providing services to taxonomists for standard genome sequencing and annotation.</title>
        <authorList>
            <consortium name="The Broad Institute Genomics Platform"/>
            <consortium name="The Broad Institute Genome Sequencing Center for Infectious Disease"/>
            <person name="Wu L."/>
            <person name="Ma J."/>
        </authorList>
    </citation>
    <scope>NUCLEOTIDE SEQUENCE [LARGE SCALE GENOMIC DNA]</scope>
    <source>
        <strain evidence="4">KCTC 52473</strain>
    </source>
</reference>
<evidence type="ECO:0000256" key="1">
    <source>
        <dbReference type="SAM" id="SignalP"/>
    </source>
</evidence>
<protein>
    <submittedName>
        <fullName evidence="3">DUF4397 domain-containing protein</fullName>
    </submittedName>
</protein>
<organism evidence="3 4">
    <name type="scientific">Agaribacter flavus</name>
    <dbReference type="NCBI Taxonomy" id="1902781"/>
    <lineage>
        <taxon>Bacteria</taxon>
        <taxon>Pseudomonadati</taxon>
        <taxon>Pseudomonadota</taxon>
        <taxon>Gammaproteobacteria</taxon>
        <taxon>Alteromonadales</taxon>
        <taxon>Alteromonadaceae</taxon>
        <taxon>Agaribacter</taxon>
    </lineage>
</organism>
<evidence type="ECO:0000313" key="4">
    <source>
        <dbReference type="Proteomes" id="UP001595478"/>
    </source>
</evidence>
<evidence type="ECO:0000259" key="2">
    <source>
        <dbReference type="Pfam" id="PF14344"/>
    </source>
</evidence>
<feature type="chain" id="PRO_5045180014" evidence="1">
    <location>
        <begin position="19"/>
        <end position="465"/>
    </location>
</feature>
<accession>A0ABV7FP23</accession>